<keyword evidence="2" id="KW-1185">Reference proteome</keyword>
<dbReference type="AlphaFoldDB" id="A0A8J2PJQ3"/>
<proteinExistence type="predicted"/>
<reference evidence="1" key="1">
    <citation type="submission" date="2021-06" db="EMBL/GenBank/DDBJ databases">
        <authorList>
            <person name="Hodson N. C."/>
            <person name="Mongue J. A."/>
            <person name="Jaron S. K."/>
        </authorList>
    </citation>
    <scope>NUCLEOTIDE SEQUENCE</scope>
</reference>
<dbReference type="EMBL" id="CAJVCH010401658">
    <property type="protein sequence ID" value="CAG7817720.1"/>
    <property type="molecule type" value="Genomic_DNA"/>
</dbReference>
<gene>
    <name evidence="1" type="ORF">AFUS01_LOCUS28268</name>
</gene>
<evidence type="ECO:0000313" key="2">
    <source>
        <dbReference type="Proteomes" id="UP000708208"/>
    </source>
</evidence>
<dbReference type="Proteomes" id="UP000708208">
    <property type="component" value="Unassembled WGS sequence"/>
</dbReference>
<sequence>MIIEHTHGSDECRIELAVAMGKIWETWEACAAEGHPCQPQCTFEREGATDGGTMTLASWSAEIRRRLSPGLCDALDANMAQCLSMVGGSVGPGSPCENWETVGGCIVNSLETVCDGVSRRGRIWPPIWGFPWYRRGRK</sequence>
<name>A0A8J2PJQ3_9HEXA</name>
<organism evidence="1 2">
    <name type="scientific">Allacma fusca</name>
    <dbReference type="NCBI Taxonomy" id="39272"/>
    <lineage>
        <taxon>Eukaryota</taxon>
        <taxon>Metazoa</taxon>
        <taxon>Ecdysozoa</taxon>
        <taxon>Arthropoda</taxon>
        <taxon>Hexapoda</taxon>
        <taxon>Collembola</taxon>
        <taxon>Symphypleona</taxon>
        <taxon>Sminthuridae</taxon>
        <taxon>Allacma</taxon>
    </lineage>
</organism>
<protein>
    <submittedName>
        <fullName evidence="1">Uncharacterized protein</fullName>
    </submittedName>
</protein>
<evidence type="ECO:0000313" key="1">
    <source>
        <dbReference type="EMBL" id="CAG7817720.1"/>
    </source>
</evidence>
<comment type="caution">
    <text evidence="1">The sequence shown here is derived from an EMBL/GenBank/DDBJ whole genome shotgun (WGS) entry which is preliminary data.</text>
</comment>
<accession>A0A8J2PJQ3</accession>